<reference evidence="1" key="2">
    <citation type="journal article" date="2015" name="Fish Shellfish Immunol.">
        <title>Early steps in the European eel (Anguilla anguilla)-Vibrio vulnificus interaction in the gills: Role of the RtxA13 toxin.</title>
        <authorList>
            <person name="Callol A."/>
            <person name="Pajuelo D."/>
            <person name="Ebbesson L."/>
            <person name="Teles M."/>
            <person name="MacKenzie S."/>
            <person name="Amaro C."/>
        </authorList>
    </citation>
    <scope>NUCLEOTIDE SEQUENCE</scope>
</reference>
<dbReference type="AlphaFoldDB" id="A0A0E9WD78"/>
<name>A0A0E9WD78_ANGAN</name>
<evidence type="ECO:0000313" key="1">
    <source>
        <dbReference type="EMBL" id="JAH88246.1"/>
    </source>
</evidence>
<accession>A0A0E9WD78</accession>
<organism evidence="1">
    <name type="scientific">Anguilla anguilla</name>
    <name type="common">European freshwater eel</name>
    <name type="synonym">Muraena anguilla</name>
    <dbReference type="NCBI Taxonomy" id="7936"/>
    <lineage>
        <taxon>Eukaryota</taxon>
        <taxon>Metazoa</taxon>
        <taxon>Chordata</taxon>
        <taxon>Craniata</taxon>
        <taxon>Vertebrata</taxon>
        <taxon>Euteleostomi</taxon>
        <taxon>Actinopterygii</taxon>
        <taxon>Neopterygii</taxon>
        <taxon>Teleostei</taxon>
        <taxon>Anguilliformes</taxon>
        <taxon>Anguillidae</taxon>
        <taxon>Anguilla</taxon>
    </lineage>
</organism>
<dbReference type="EMBL" id="GBXM01020331">
    <property type="protein sequence ID" value="JAH88246.1"/>
    <property type="molecule type" value="Transcribed_RNA"/>
</dbReference>
<reference evidence="1" key="1">
    <citation type="submission" date="2014-11" db="EMBL/GenBank/DDBJ databases">
        <authorList>
            <person name="Amaro Gonzalez C."/>
        </authorList>
    </citation>
    <scope>NUCLEOTIDE SEQUENCE</scope>
</reference>
<proteinExistence type="predicted"/>
<sequence>MLLEVKLPEFIRRAMGPEV</sequence>
<protein>
    <submittedName>
        <fullName evidence="1">Uncharacterized protein</fullName>
    </submittedName>
</protein>